<evidence type="ECO:0000256" key="3">
    <source>
        <dbReference type="ARBA" id="ARBA00022448"/>
    </source>
</evidence>
<dbReference type="GO" id="GO:0030313">
    <property type="term" value="C:cell envelope"/>
    <property type="evidence" value="ECO:0007669"/>
    <property type="project" value="UniProtKB-SubCell"/>
</dbReference>
<dbReference type="InterPro" id="IPR008984">
    <property type="entry name" value="SMAD_FHA_dom_sf"/>
</dbReference>
<evidence type="ECO:0000256" key="9">
    <source>
        <dbReference type="SAM" id="Phobius"/>
    </source>
</evidence>
<dbReference type="InterPro" id="IPR012286">
    <property type="entry name" value="Tetrahaem_cytochrome"/>
</dbReference>
<feature type="transmembrane region" description="Helical" evidence="9">
    <location>
        <begin position="140"/>
        <end position="161"/>
    </location>
</feature>
<feature type="domain" description="FHA" evidence="10">
    <location>
        <begin position="29"/>
        <end position="93"/>
    </location>
</feature>
<dbReference type="Pfam" id="PF00498">
    <property type="entry name" value="FHA"/>
    <property type="match status" value="1"/>
</dbReference>
<keyword evidence="13" id="KW-1185">Reference proteome</keyword>
<dbReference type="Gene3D" id="3.90.10.10">
    <property type="entry name" value="Cytochrome C3"/>
    <property type="match status" value="3"/>
</dbReference>
<dbReference type="EMBL" id="JACIJC010000003">
    <property type="protein sequence ID" value="MBB5685859.1"/>
    <property type="molecule type" value="Genomic_DNA"/>
</dbReference>
<dbReference type="RefSeq" id="WP_184017707.1">
    <property type="nucleotide sequence ID" value="NZ_JACIJC010000003.1"/>
</dbReference>
<dbReference type="Gene3D" id="2.60.200.20">
    <property type="match status" value="1"/>
</dbReference>
<evidence type="ECO:0000313" key="13">
    <source>
        <dbReference type="Proteomes" id="UP000549617"/>
    </source>
</evidence>
<keyword evidence="4" id="KW-0349">Heme</keyword>
<evidence type="ECO:0000256" key="7">
    <source>
        <dbReference type="ARBA" id="ARBA00023004"/>
    </source>
</evidence>
<feature type="domain" description="Tetrahaem cytochrome" evidence="11">
    <location>
        <begin position="189"/>
        <end position="281"/>
    </location>
</feature>
<evidence type="ECO:0008006" key="14">
    <source>
        <dbReference type="Google" id="ProtNLM"/>
    </source>
</evidence>
<dbReference type="AlphaFoldDB" id="A0A7W9AHQ6"/>
<reference evidence="12 13" key="1">
    <citation type="submission" date="2020-08" db="EMBL/GenBank/DDBJ databases">
        <title>Genomic Encyclopedia of Type Strains, Phase IV (KMG-IV): sequencing the most valuable type-strain genomes for metagenomic binning, comparative biology and taxonomic classification.</title>
        <authorList>
            <person name="Goeker M."/>
        </authorList>
    </citation>
    <scope>NUCLEOTIDE SEQUENCE [LARGE SCALE GENOMIC DNA]</scope>
    <source>
        <strain evidence="12 13">DSM 25079</strain>
    </source>
</reference>
<keyword evidence="7" id="KW-0408">Iron</keyword>
<dbReference type="GO" id="GO:0046872">
    <property type="term" value="F:metal ion binding"/>
    <property type="evidence" value="ECO:0007669"/>
    <property type="project" value="UniProtKB-KW"/>
</dbReference>
<dbReference type="Pfam" id="PF14537">
    <property type="entry name" value="Cytochrom_c3_2"/>
    <property type="match status" value="1"/>
</dbReference>
<dbReference type="CDD" id="cd00060">
    <property type="entry name" value="FHA"/>
    <property type="match status" value="1"/>
</dbReference>
<gene>
    <name evidence="12" type="ORF">FHS49_001875</name>
</gene>
<accession>A0A7W9AHQ6</accession>
<dbReference type="InterPro" id="IPR000253">
    <property type="entry name" value="FHA_dom"/>
</dbReference>
<organism evidence="12 13">
    <name type="scientific">Sphingobium boeckii</name>
    <dbReference type="NCBI Taxonomy" id="1082345"/>
    <lineage>
        <taxon>Bacteria</taxon>
        <taxon>Pseudomonadati</taxon>
        <taxon>Pseudomonadota</taxon>
        <taxon>Alphaproteobacteria</taxon>
        <taxon>Sphingomonadales</taxon>
        <taxon>Sphingomonadaceae</taxon>
        <taxon>Sphingobium</taxon>
    </lineage>
</organism>
<evidence type="ECO:0000256" key="6">
    <source>
        <dbReference type="ARBA" id="ARBA00022982"/>
    </source>
</evidence>
<keyword evidence="9" id="KW-1133">Transmembrane helix</keyword>
<evidence type="ECO:0000256" key="2">
    <source>
        <dbReference type="ARBA" id="ARBA00004196"/>
    </source>
</evidence>
<evidence type="ECO:0000313" key="12">
    <source>
        <dbReference type="EMBL" id="MBB5685859.1"/>
    </source>
</evidence>
<keyword evidence="3" id="KW-0813">Transport</keyword>
<dbReference type="SUPFAM" id="SSF49879">
    <property type="entry name" value="SMAD/FHA domain"/>
    <property type="match status" value="1"/>
</dbReference>
<dbReference type="CDD" id="cd08168">
    <property type="entry name" value="Cytochrom_C3"/>
    <property type="match status" value="1"/>
</dbReference>
<proteinExistence type="predicted"/>
<keyword evidence="9" id="KW-0472">Membrane</keyword>
<sequence>MTFLIRQISRTSDGREIIRPTEIDSTLLSIGRLSENQIHLQDLAVMPRHATIERLDRHRIIVKAMGTLGFDVDGRPVMEVEIDASKGAELRFGSHRLTVGQDQQAITIAVERVEALSDASQDKDEQKVFSLRGLMPGKRVSAWSFAALMLLAFLAFPIWSWSSYQSVKERPQGFHADQSWSTGKLSQAHASLENNCQACHTDAFVAVRDESCATCHAGTHDHAPASRLAAAKAPPGVGGRIQNAFAGMFNVPPGRCVECHTEHEGEGRMQPTAQQFCADCHAGLNTRLKDTKLLNAGDFGIAHPEFQPAVITGFTGTKPQYARTSFAKKPVEDSGLKFPHDLHLSKTNGVAQMGRRLAADNGFGDALACKDCHKSDPSGTRFQPVDMERDCAMCHSLTFDQIGGTMRTLRHGDPAQVIADLRAFYRGTSPMRPSNLGGMARRKPGLYAEGQVYNAYFGAVQTRSGGAEAAIAQVFSPGGACFDCHRIDPPGGKNASWSVQPVAQTARYFQKGWFDHDAHRTETCESCHAAPGSKSATDLLIPDLASCRTCHVGGTGASLKSVAKPVESTCALCHSFHADDGAPWSTRQRVAAQKGGTNPVSGKPAIMNKQTGR</sequence>
<evidence type="ECO:0000259" key="11">
    <source>
        <dbReference type="Pfam" id="PF14537"/>
    </source>
</evidence>
<evidence type="ECO:0000259" key="10">
    <source>
        <dbReference type="Pfam" id="PF00498"/>
    </source>
</evidence>
<evidence type="ECO:0000256" key="5">
    <source>
        <dbReference type="ARBA" id="ARBA00022723"/>
    </source>
</evidence>
<dbReference type="InterPro" id="IPR036280">
    <property type="entry name" value="Multihaem_cyt_sf"/>
</dbReference>
<comment type="subcellular location">
    <subcellularLocation>
        <location evidence="2">Cell envelope</location>
    </subcellularLocation>
</comment>
<feature type="region of interest" description="Disordered" evidence="8">
    <location>
        <begin position="593"/>
        <end position="613"/>
    </location>
</feature>
<comment type="caution">
    <text evidence="12">The sequence shown here is derived from an EMBL/GenBank/DDBJ whole genome shotgun (WGS) entry which is preliminary data.</text>
</comment>
<keyword evidence="9" id="KW-0812">Transmembrane</keyword>
<dbReference type="Proteomes" id="UP000549617">
    <property type="component" value="Unassembled WGS sequence"/>
</dbReference>
<evidence type="ECO:0000256" key="1">
    <source>
        <dbReference type="ARBA" id="ARBA00001926"/>
    </source>
</evidence>
<dbReference type="SUPFAM" id="SSF48695">
    <property type="entry name" value="Multiheme cytochromes"/>
    <property type="match status" value="1"/>
</dbReference>
<name>A0A7W9AHQ6_9SPHN</name>
<dbReference type="PANTHER" id="PTHR39425">
    <property type="entry name" value="LIPOPROTEIN CYTOCHROME C"/>
    <property type="match status" value="1"/>
</dbReference>
<keyword evidence="6" id="KW-0249">Electron transport</keyword>
<keyword evidence="5" id="KW-0479">Metal-binding</keyword>
<comment type="cofactor">
    <cofactor evidence="1">
        <name>heme c</name>
        <dbReference type="ChEBI" id="CHEBI:61717"/>
    </cofactor>
</comment>
<protein>
    <recommendedName>
        <fullName evidence="14">Cytochrome C</fullName>
    </recommendedName>
</protein>
<evidence type="ECO:0000256" key="4">
    <source>
        <dbReference type="ARBA" id="ARBA00022617"/>
    </source>
</evidence>
<dbReference type="PANTHER" id="PTHR39425:SF1">
    <property type="entry name" value="CYTOCHROME C7-LIKE DOMAIN-CONTAINING PROTEIN"/>
    <property type="match status" value="1"/>
</dbReference>
<evidence type="ECO:0000256" key="8">
    <source>
        <dbReference type="SAM" id="MobiDB-lite"/>
    </source>
</evidence>